<dbReference type="Proteomes" id="UP000178385">
    <property type="component" value="Unassembled WGS sequence"/>
</dbReference>
<feature type="transmembrane region" description="Helical" evidence="5">
    <location>
        <begin position="21"/>
        <end position="38"/>
    </location>
</feature>
<comment type="subcellular location">
    <subcellularLocation>
        <location evidence="1">Membrane</location>
        <topology evidence="1">Multi-pass membrane protein</topology>
    </subcellularLocation>
</comment>
<proteinExistence type="predicted"/>
<keyword evidence="4 5" id="KW-0472">Membrane</keyword>
<dbReference type="EMBL" id="MHIG01000005">
    <property type="protein sequence ID" value="OGY48064.1"/>
    <property type="molecule type" value="Genomic_DNA"/>
</dbReference>
<reference evidence="7 8" key="1">
    <citation type="journal article" date="2016" name="Nat. Commun.">
        <title>Thousands of microbial genomes shed light on interconnected biogeochemical processes in an aquifer system.</title>
        <authorList>
            <person name="Anantharaman K."/>
            <person name="Brown C.T."/>
            <person name="Hug L.A."/>
            <person name="Sharon I."/>
            <person name="Castelle C.J."/>
            <person name="Probst A.J."/>
            <person name="Thomas B.C."/>
            <person name="Singh A."/>
            <person name="Wilkins M.J."/>
            <person name="Karaoz U."/>
            <person name="Brodie E.L."/>
            <person name="Williams K.H."/>
            <person name="Hubbard S.S."/>
            <person name="Banfield J.F."/>
        </authorList>
    </citation>
    <scope>NUCLEOTIDE SEQUENCE [LARGE SCALE GENOMIC DNA]</scope>
</reference>
<feature type="transmembrane region" description="Helical" evidence="5">
    <location>
        <begin position="97"/>
        <end position="118"/>
    </location>
</feature>
<dbReference type="GO" id="GO:0016020">
    <property type="term" value="C:membrane"/>
    <property type="evidence" value="ECO:0007669"/>
    <property type="project" value="UniProtKB-SubCell"/>
</dbReference>
<evidence type="ECO:0000256" key="5">
    <source>
        <dbReference type="SAM" id="Phobius"/>
    </source>
</evidence>
<dbReference type="Pfam" id="PF07690">
    <property type="entry name" value="MFS_1"/>
    <property type="match status" value="1"/>
</dbReference>
<evidence type="ECO:0000256" key="3">
    <source>
        <dbReference type="ARBA" id="ARBA00022989"/>
    </source>
</evidence>
<gene>
    <name evidence="7" type="ORF">A2840_02950</name>
</gene>
<evidence type="ECO:0000256" key="1">
    <source>
        <dbReference type="ARBA" id="ARBA00004141"/>
    </source>
</evidence>
<dbReference type="InterPro" id="IPR005829">
    <property type="entry name" value="Sugar_transporter_CS"/>
</dbReference>
<feature type="transmembrane region" description="Helical" evidence="5">
    <location>
        <begin position="280"/>
        <end position="298"/>
    </location>
</feature>
<keyword evidence="2 5" id="KW-0812">Transmembrane</keyword>
<feature type="transmembrane region" description="Helical" evidence="5">
    <location>
        <begin position="217"/>
        <end position="236"/>
    </location>
</feature>
<evidence type="ECO:0000313" key="8">
    <source>
        <dbReference type="Proteomes" id="UP000178385"/>
    </source>
</evidence>
<dbReference type="InterPro" id="IPR036259">
    <property type="entry name" value="MFS_trans_sf"/>
</dbReference>
<feature type="transmembrane region" description="Helical" evidence="5">
    <location>
        <begin position="166"/>
        <end position="184"/>
    </location>
</feature>
<dbReference type="InterPro" id="IPR011701">
    <property type="entry name" value="MFS"/>
</dbReference>
<dbReference type="AlphaFoldDB" id="A0A1G1Y7C1"/>
<dbReference type="PROSITE" id="PS50850">
    <property type="entry name" value="MFS"/>
    <property type="match status" value="1"/>
</dbReference>
<name>A0A1G1Y7C1_9BACT</name>
<dbReference type="GO" id="GO:0022857">
    <property type="term" value="F:transmembrane transporter activity"/>
    <property type="evidence" value="ECO:0007669"/>
    <property type="project" value="InterPro"/>
</dbReference>
<dbReference type="InterPro" id="IPR053160">
    <property type="entry name" value="MFS_DHA3_Transporter"/>
</dbReference>
<feature type="domain" description="Major facilitator superfamily (MFS) profile" evidence="6">
    <location>
        <begin position="1"/>
        <end position="391"/>
    </location>
</feature>
<protein>
    <recommendedName>
        <fullName evidence="6">Major facilitator superfamily (MFS) profile domain-containing protein</fullName>
    </recommendedName>
</protein>
<dbReference type="SUPFAM" id="SSF103473">
    <property type="entry name" value="MFS general substrate transporter"/>
    <property type="match status" value="1"/>
</dbReference>
<feature type="transmembrane region" description="Helical" evidence="5">
    <location>
        <begin position="44"/>
        <end position="65"/>
    </location>
</feature>
<organism evidence="7 8">
    <name type="scientific">Candidatus Buchananbacteria bacterium RIFCSPHIGHO2_01_FULL_47_11b</name>
    <dbReference type="NCBI Taxonomy" id="1797537"/>
    <lineage>
        <taxon>Bacteria</taxon>
        <taxon>Candidatus Buchananiibacteriota</taxon>
    </lineage>
</organism>
<dbReference type="PROSITE" id="PS00216">
    <property type="entry name" value="SUGAR_TRANSPORT_1"/>
    <property type="match status" value="1"/>
</dbReference>
<comment type="caution">
    <text evidence="7">The sequence shown here is derived from an EMBL/GenBank/DDBJ whole genome shotgun (WGS) entry which is preliminary data.</text>
</comment>
<dbReference type="Gene3D" id="1.20.1250.20">
    <property type="entry name" value="MFS general substrate transporter like domains"/>
    <property type="match status" value="1"/>
</dbReference>
<feature type="transmembrane region" description="Helical" evidence="5">
    <location>
        <begin position="139"/>
        <end position="160"/>
    </location>
</feature>
<feature type="transmembrane region" description="Helical" evidence="5">
    <location>
        <begin position="248"/>
        <end position="268"/>
    </location>
</feature>
<evidence type="ECO:0000313" key="7">
    <source>
        <dbReference type="EMBL" id="OGY48064.1"/>
    </source>
</evidence>
<feature type="transmembrane region" description="Helical" evidence="5">
    <location>
        <begin position="333"/>
        <end position="356"/>
    </location>
</feature>
<feature type="transmembrane region" description="Helical" evidence="5">
    <location>
        <begin position="362"/>
        <end position="387"/>
    </location>
</feature>
<evidence type="ECO:0000256" key="2">
    <source>
        <dbReference type="ARBA" id="ARBA00022692"/>
    </source>
</evidence>
<dbReference type="PANTHER" id="PTHR23530:SF1">
    <property type="entry name" value="PERMEASE, MAJOR FACILITATOR SUPERFAMILY-RELATED"/>
    <property type="match status" value="1"/>
</dbReference>
<feature type="transmembrane region" description="Helical" evidence="5">
    <location>
        <begin position="304"/>
        <end position="321"/>
    </location>
</feature>
<accession>A0A1G1Y7C1</accession>
<sequence length="393" mass="44507">MNTNRLYLNIPKLYTIKALRWMMFVMPVIVLFFLDHGLSMTQVIYLQVIFSLIIVGLEVPSGYFADKVGRKASIVVAAFLGFFGFLIYSFSFNFFGFLLAEIVLGIGSSFMSGADSALLYDTLVECGVQEKYKKIEGRYIAIGSLAEGIASIIGGFLALVSLRTPIYFEVVAMFFAIPFSLTLVEPTRHHYQIARSRVREILKIVKYSLHEHKEIKWLIIYSGLINASTLTMVWFIQPLLQSVQLPLAWFGVVWAGLQLSVVVFSLTAHRYEAFFGRRRSLVPLIFIAVAGYVLLSLFQSWWSIIFIFFFYFIRGISGPILKDYVNRLISSDFRATILSVKALVGRVIFSIISPFIGWATDMYSLSVAFLLAAGLFAFFGIIPLLYLKKYHAV</sequence>
<evidence type="ECO:0000256" key="4">
    <source>
        <dbReference type="ARBA" id="ARBA00023136"/>
    </source>
</evidence>
<feature type="transmembrane region" description="Helical" evidence="5">
    <location>
        <begin position="72"/>
        <end position="91"/>
    </location>
</feature>
<dbReference type="PANTHER" id="PTHR23530">
    <property type="entry name" value="TRANSPORT PROTEIN-RELATED"/>
    <property type="match status" value="1"/>
</dbReference>
<dbReference type="InterPro" id="IPR020846">
    <property type="entry name" value="MFS_dom"/>
</dbReference>
<evidence type="ECO:0000259" key="6">
    <source>
        <dbReference type="PROSITE" id="PS50850"/>
    </source>
</evidence>
<keyword evidence="3 5" id="KW-1133">Transmembrane helix</keyword>